<organism evidence="2 3">
    <name type="scientific">Helicobacter cholecystus</name>
    <dbReference type="NCBI Taxonomy" id="45498"/>
    <lineage>
        <taxon>Bacteria</taxon>
        <taxon>Pseudomonadati</taxon>
        <taxon>Campylobacterota</taxon>
        <taxon>Epsilonproteobacteria</taxon>
        <taxon>Campylobacterales</taxon>
        <taxon>Helicobacteraceae</taxon>
        <taxon>Helicobacter</taxon>
    </lineage>
</organism>
<name>A0A3D8IYB8_9HELI</name>
<dbReference type="RefSeq" id="WP_104723756.1">
    <property type="nucleotide sequence ID" value="NZ_FZNE01000002.1"/>
</dbReference>
<reference evidence="2 3" key="1">
    <citation type="submission" date="2018-04" db="EMBL/GenBank/DDBJ databases">
        <title>Novel Campyloabacter and Helicobacter Species and Strains.</title>
        <authorList>
            <person name="Mannion A.J."/>
            <person name="Shen Z."/>
            <person name="Fox J.G."/>
        </authorList>
    </citation>
    <scope>NUCLEOTIDE SEQUENCE [LARGE SCALE GENOMIC DNA]</scope>
    <source>
        <strain evidence="2 3">ATCC 700242</strain>
    </source>
</reference>
<feature type="chain" id="PRO_5043181892" evidence="1">
    <location>
        <begin position="23"/>
        <end position="229"/>
    </location>
</feature>
<protein>
    <submittedName>
        <fullName evidence="2">DUF4198 domain-containing protein</fullName>
    </submittedName>
</protein>
<evidence type="ECO:0000256" key="1">
    <source>
        <dbReference type="SAM" id="SignalP"/>
    </source>
</evidence>
<dbReference type="InterPro" id="IPR019613">
    <property type="entry name" value="DUF4198"/>
</dbReference>
<evidence type="ECO:0000313" key="3">
    <source>
        <dbReference type="Proteomes" id="UP000257067"/>
    </source>
</evidence>
<evidence type="ECO:0000313" key="2">
    <source>
        <dbReference type="EMBL" id="RDU69986.1"/>
    </source>
</evidence>
<feature type="signal peptide" evidence="1">
    <location>
        <begin position="1"/>
        <end position="22"/>
    </location>
</feature>
<dbReference type="Pfam" id="PF10670">
    <property type="entry name" value="DUF4198"/>
    <property type="match status" value="1"/>
</dbReference>
<dbReference type="EMBL" id="NXLU01000001">
    <property type="protein sequence ID" value="RDU69986.1"/>
    <property type="molecule type" value="Genomic_DNA"/>
</dbReference>
<dbReference type="Proteomes" id="UP000257067">
    <property type="component" value="Unassembled WGS sequence"/>
</dbReference>
<proteinExistence type="predicted"/>
<sequence>MFKIIAIIGLLCVGAFSHQIVAKPLGKNQYEIAFWTHQGFEKYNPAQLLSVKAFDSDLTPIKAGIDYHKNALVLSEKTAAMMSAIFDAGYWVETHKGFVQGDRMNAKGIVFSSIHSIKMTKTLFSWQDAMTKPVGEIYEIVPLRNPFTLKVGDTLPVLVLENGKPAVNVNMEIANHDQLQIKTDAQGKVLIPIKSKGLQIIVASFEKTLLDDPKATTLFVQSSLTFELK</sequence>
<gene>
    <name evidence="2" type="ORF">CQA62_00820</name>
</gene>
<comment type="caution">
    <text evidence="2">The sequence shown here is derived from an EMBL/GenBank/DDBJ whole genome shotgun (WGS) entry which is preliminary data.</text>
</comment>
<accession>A0A3D8IYB8</accession>
<dbReference type="OrthoDB" id="5360171at2"/>
<dbReference type="AlphaFoldDB" id="A0A3D8IYB8"/>
<keyword evidence="3" id="KW-1185">Reference proteome</keyword>
<keyword evidence="1" id="KW-0732">Signal</keyword>